<dbReference type="EMBL" id="LNRQ01000006">
    <property type="protein sequence ID" value="KZM89390.1"/>
    <property type="molecule type" value="Genomic_DNA"/>
</dbReference>
<evidence type="ECO:0000313" key="2">
    <source>
        <dbReference type="EMBL" id="WOH03360.1"/>
    </source>
</evidence>
<dbReference type="AlphaFoldDB" id="A0A161ZS55"/>
<evidence type="ECO:0000313" key="3">
    <source>
        <dbReference type="Proteomes" id="UP000077755"/>
    </source>
</evidence>
<evidence type="ECO:0000313" key="1">
    <source>
        <dbReference type="EMBL" id="KZM89390.1"/>
    </source>
</evidence>
<reference evidence="1" key="1">
    <citation type="journal article" date="2016" name="Nat. Genet.">
        <title>A high-quality carrot genome assembly provides new insights into carotenoid accumulation and asterid genome evolution.</title>
        <authorList>
            <person name="Iorizzo M."/>
            <person name="Ellison S."/>
            <person name="Senalik D."/>
            <person name="Zeng P."/>
            <person name="Satapoomin P."/>
            <person name="Huang J."/>
            <person name="Bowman M."/>
            <person name="Iovene M."/>
            <person name="Sanseverino W."/>
            <person name="Cavagnaro P."/>
            <person name="Yildiz M."/>
            <person name="Macko-Podgorni A."/>
            <person name="Moranska E."/>
            <person name="Grzebelus E."/>
            <person name="Grzebelus D."/>
            <person name="Ashrafi H."/>
            <person name="Zheng Z."/>
            <person name="Cheng S."/>
            <person name="Spooner D."/>
            <person name="Van Deynze A."/>
            <person name="Simon P."/>
        </authorList>
    </citation>
    <scope>NUCLEOTIDE SEQUENCE [LARGE SCALE GENOMIC DNA]</scope>
    <source>
        <tissue evidence="1">Leaf</tissue>
    </source>
</reference>
<reference evidence="2" key="2">
    <citation type="submission" date="2022-03" db="EMBL/GenBank/DDBJ databases">
        <title>Draft title - Genomic analysis of global carrot germplasm unveils the trajectory of domestication and the origin of high carotenoid orange carrot.</title>
        <authorList>
            <person name="Iorizzo M."/>
            <person name="Ellison S."/>
            <person name="Senalik D."/>
            <person name="Macko-Podgorni A."/>
            <person name="Grzebelus D."/>
            <person name="Bostan H."/>
            <person name="Rolling W."/>
            <person name="Curaba J."/>
            <person name="Simon P."/>
        </authorList>
    </citation>
    <scope>NUCLEOTIDE SEQUENCE</scope>
    <source>
        <tissue evidence="2">Leaf</tissue>
    </source>
</reference>
<dbReference type="EMBL" id="CP093348">
    <property type="protein sequence ID" value="WOH03360.1"/>
    <property type="molecule type" value="Genomic_DNA"/>
</dbReference>
<dbReference type="Proteomes" id="UP000077755">
    <property type="component" value="Chromosome 6"/>
</dbReference>
<name>A0A161ZS55_DAUCS</name>
<protein>
    <submittedName>
        <fullName evidence="1">Uncharacterized protein</fullName>
    </submittedName>
</protein>
<gene>
    <name evidence="1" type="ORF">DCAR_023247</name>
    <name evidence="2" type="ORF">DCAR_0622757</name>
</gene>
<accession>A0A161ZS55</accession>
<organism evidence="1">
    <name type="scientific">Daucus carota subsp. sativus</name>
    <name type="common">Carrot</name>
    <dbReference type="NCBI Taxonomy" id="79200"/>
    <lineage>
        <taxon>Eukaryota</taxon>
        <taxon>Viridiplantae</taxon>
        <taxon>Streptophyta</taxon>
        <taxon>Embryophyta</taxon>
        <taxon>Tracheophyta</taxon>
        <taxon>Spermatophyta</taxon>
        <taxon>Magnoliopsida</taxon>
        <taxon>eudicotyledons</taxon>
        <taxon>Gunneridae</taxon>
        <taxon>Pentapetalae</taxon>
        <taxon>asterids</taxon>
        <taxon>campanulids</taxon>
        <taxon>Apiales</taxon>
        <taxon>Apiaceae</taxon>
        <taxon>Apioideae</taxon>
        <taxon>Scandiceae</taxon>
        <taxon>Daucinae</taxon>
        <taxon>Daucus</taxon>
        <taxon>Daucus sect. Daucus</taxon>
    </lineage>
</organism>
<keyword evidence="3" id="KW-1185">Reference proteome</keyword>
<proteinExistence type="predicted"/>
<dbReference type="Gramene" id="KZM89390">
    <property type="protein sequence ID" value="KZM89390"/>
    <property type="gene ID" value="DCAR_023247"/>
</dbReference>
<sequence>MKALVPHISFCPELTGKYSHTDVYMFTLLLSHFTYNFVHTPISFFSMLDANESADAPSSFVFLWFQIQNSNSYPLIGFKRIQISSLFISKLSNLASQPAPILGVFVKIWGTFCLRVCCEWNCGGGRRRGGDNGRQKDEVFKL</sequence>